<dbReference type="Proteomes" id="UP001152872">
    <property type="component" value="Unassembled WGS sequence"/>
</dbReference>
<comment type="caution">
    <text evidence="1">The sequence shown here is derived from an EMBL/GenBank/DDBJ whole genome shotgun (WGS) entry which is preliminary data.</text>
</comment>
<protein>
    <submittedName>
        <fullName evidence="1">Uncharacterized protein</fullName>
    </submittedName>
</protein>
<evidence type="ECO:0000313" key="2">
    <source>
        <dbReference type="Proteomes" id="UP001152872"/>
    </source>
</evidence>
<sequence>MIVSAIPFAEKLSMFSDEEISILAAEIDAQLLELRSLSGDAPLKSGDREAQLVKQNQAIATATKEPAKSFLQKFWKAAKADLCEEDGVLYKQWKKWGDLDNKETISTFKGILAGLGLSGNVLPTVIVAVTVIVLHIGVKAFCDEYGDRKENS</sequence>
<accession>A0A9X4RJG3</accession>
<dbReference type="EMBL" id="VBTY01000140">
    <property type="protein sequence ID" value="MDG3495975.1"/>
    <property type="molecule type" value="Genomic_DNA"/>
</dbReference>
<dbReference type="RefSeq" id="WP_100228958.1">
    <property type="nucleotide sequence ID" value="NZ_VBTY01000140.1"/>
</dbReference>
<evidence type="ECO:0000313" key="1">
    <source>
        <dbReference type="EMBL" id="MDG3495975.1"/>
    </source>
</evidence>
<reference evidence="1" key="1">
    <citation type="submission" date="2019-05" db="EMBL/GenBank/DDBJ databases">
        <title>Whole genome sequencing of Pseudanabaena catenata USMAC16.</title>
        <authorList>
            <person name="Khan Z."/>
            <person name="Omar W.M."/>
            <person name="Convey P."/>
            <person name="Merican F."/>
            <person name="Najimudin N."/>
        </authorList>
    </citation>
    <scope>NUCLEOTIDE SEQUENCE</scope>
    <source>
        <strain evidence="1">USMAC16</strain>
    </source>
</reference>
<organism evidence="1 2">
    <name type="scientific">Pseudanabaena catenata USMAC16</name>
    <dbReference type="NCBI Taxonomy" id="1855837"/>
    <lineage>
        <taxon>Bacteria</taxon>
        <taxon>Bacillati</taxon>
        <taxon>Cyanobacteriota</taxon>
        <taxon>Cyanophyceae</taxon>
        <taxon>Pseudanabaenales</taxon>
        <taxon>Pseudanabaenaceae</taxon>
        <taxon>Pseudanabaena</taxon>
    </lineage>
</organism>
<name>A0A9X4RJG3_9CYAN</name>
<gene>
    <name evidence="1" type="ORF">FEV09_15615</name>
</gene>
<proteinExistence type="predicted"/>
<keyword evidence="2" id="KW-1185">Reference proteome</keyword>
<dbReference type="AlphaFoldDB" id="A0A9X4RJG3"/>